<name>A0A7L4ZNK7_9FLAO</name>
<dbReference type="Proteomes" id="UP000464657">
    <property type="component" value="Chromosome"/>
</dbReference>
<reference evidence="2 3" key="1">
    <citation type="journal article" date="2013" name="Int. J. Syst. Evol. Microbiol.">
        <title>Kordia antarctica sp. nov., isolated from Antarctic seawater.</title>
        <authorList>
            <person name="Baek K."/>
            <person name="Choi A."/>
            <person name="Kang I."/>
            <person name="Lee K."/>
            <person name="Cho J.C."/>
        </authorList>
    </citation>
    <scope>NUCLEOTIDE SEQUENCE [LARGE SCALE GENOMIC DNA]</scope>
    <source>
        <strain evidence="2 3">IMCC3317</strain>
    </source>
</reference>
<organism evidence="2 3">
    <name type="scientific">Kordia antarctica</name>
    <dbReference type="NCBI Taxonomy" id="1218801"/>
    <lineage>
        <taxon>Bacteria</taxon>
        <taxon>Pseudomonadati</taxon>
        <taxon>Bacteroidota</taxon>
        <taxon>Flavobacteriia</taxon>
        <taxon>Flavobacteriales</taxon>
        <taxon>Flavobacteriaceae</taxon>
        <taxon>Kordia</taxon>
    </lineage>
</organism>
<dbReference type="OrthoDB" id="1344354at2"/>
<dbReference type="AlphaFoldDB" id="A0A7L4ZNK7"/>
<protein>
    <recommendedName>
        <fullName evidence="4">TonB-dependent receptor SusC</fullName>
    </recommendedName>
</protein>
<proteinExistence type="predicted"/>
<evidence type="ECO:0000313" key="3">
    <source>
        <dbReference type="Proteomes" id="UP000464657"/>
    </source>
</evidence>
<dbReference type="EMBL" id="CP019288">
    <property type="protein sequence ID" value="QHI38318.1"/>
    <property type="molecule type" value="Genomic_DNA"/>
</dbReference>
<dbReference type="PROSITE" id="PS51257">
    <property type="entry name" value="PROKAR_LIPOPROTEIN"/>
    <property type="match status" value="1"/>
</dbReference>
<feature type="signal peptide" evidence="1">
    <location>
        <begin position="1"/>
        <end position="21"/>
    </location>
</feature>
<keyword evidence="3" id="KW-1185">Reference proteome</keyword>
<gene>
    <name evidence="2" type="ORF">IMCC3317_37090</name>
</gene>
<dbReference type="InterPro" id="IPR037066">
    <property type="entry name" value="Plug_dom_sf"/>
</dbReference>
<keyword evidence="1" id="KW-0732">Signal</keyword>
<dbReference type="RefSeq" id="WP_160130872.1">
    <property type="nucleotide sequence ID" value="NZ_CP019288.1"/>
</dbReference>
<accession>A0A7L4ZNK7</accession>
<evidence type="ECO:0008006" key="4">
    <source>
        <dbReference type="Google" id="ProtNLM"/>
    </source>
</evidence>
<dbReference type="KEGG" id="kan:IMCC3317_37090"/>
<dbReference type="SUPFAM" id="SSF56935">
    <property type="entry name" value="Porins"/>
    <property type="match status" value="1"/>
</dbReference>
<evidence type="ECO:0000256" key="1">
    <source>
        <dbReference type="SAM" id="SignalP"/>
    </source>
</evidence>
<evidence type="ECO:0000313" key="2">
    <source>
        <dbReference type="EMBL" id="QHI38318.1"/>
    </source>
</evidence>
<dbReference type="Gene3D" id="2.170.130.10">
    <property type="entry name" value="TonB-dependent receptor, plug domain"/>
    <property type="match status" value="1"/>
</dbReference>
<feature type="chain" id="PRO_5029490872" description="TonB-dependent receptor SusC" evidence="1">
    <location>
        <begin position="22"/>
        <end position="192"/>
    </location>
</feature>
<sequence>MKKSLFIVLAALLLISCSKKLIPNSDDGNALIRIINEEIKSGNANHKMPIYIDNVEVLKKDLILFNTFKSKDFTAIKVLNKLEAKKAINTKINEKVIQVTAFKDELFDLKYYTKIDNELIEKTIASLFESGQINRNPILVLNGIPLRGDDIFLKINSIKKSEIKSISLLKKQAAYAIYGIRGINGVIVITTK</sequence>